<keyword evidence="2" id="KW-0812">Transmembrane</keyword>
<feature type="compositionally biased region" description="Gly residues" evidence="1">
    <location>
        <begin position="394"/>
        <end position="409"/>
    </location>
</feature>
<reference evidence="3" key="1">
    <citation type="submission" date="2022-10" db="EMBL/GenBank/DDBJ databases">
        <title>Streptomyces beihaiensis sp. nov., a chitin degrading actinobacterium, isolated from shrimp pond soil.</title>
        <authorList>
            <person name="Xie J."/>
            <person name="Shen N."/>
        </authorList>
    </citation>
    <scope>NUCLEOTIDE SEQUENCE</scope>
    <source>
        <strain evidence="3">GXMU-J5</strain>
    </source>
</reference>
<keyword evidence="2" id="KW-0472">Membrane</keyword>
<dbReference type="Proteomes" id="UP001163064">
    <property type="component" value="Unassembled WGS sequence"/>
</dbReference>
<evidence type="ECO:0000313" key="3">
    <source>
        <dbReference type="EMBL" id="MCX3063759.1"/>
    </source>
</evidence>
<feature type="transmembrane region" description="Helical" evidence="2">
    <location>
        <begin position="447"/>
        <end position="467"/>
    </location>
</feature>
<feature type="compositionally biased region" description="Gly residues" evidence="1">
    <location>
        <begin position="418"/>
        <end position="429"/>
    </location>
</feature>
<feature type="region of interest" description="Disordered" evidence="1">
    <location>
        <begin position="356"/>
        <end position="442"/>
    </location>
</feature>
<protein>
    <submittedName>
        <fullName evidence="3">Uncharacterized protein</fullName>
    </submittedName>
</protein>
<keyword evidence="2" id="KW-1133">Transmembrane helix</keyword>
<feature type="compositionally biased region" description="Gly residues" evidence="1">
    <location>
        <begin position="201"/>
        <end position="212"/>
    </location>
</feature>
<keyword evidence="4" id="KW-1185">Reference proteome</keyword>
<proteinExistence type="predicted"/>
<evidence type="ECO:0000256" key="2">
    <source>
        <dbReference type="SAM" id="Phobius"/>
    </source>
</evidence>
<organism evidence="3 4">
    <name type="scientific">Streptomyces beihaiensis</name>
    <dbReference type="NCBI Taxonomy" id="2984495"/>
    <lineage>
        <taxon>Bacteria</taxon>
        <taxon>Bacillati</taxon>
        <taxon>Actinomycetota</taxon>
        <taxon>Actinomycetes</taxon>
        <taxon>Kitasatosporales</taxon>
        <taxon>Streptomycetaceae</taxon>
        <taxon>Streptomyces</taxon>
    </lineage>
</organism>
<name>A0ABT3U363_9ACTN</name>
<feature type="region of interest" description="Disordered" evidence="1">
    <location>
        <begin position="173"/>
        <end position="214"/>
    </location>
</feature>
<feature type="compositionally biased region" description="Low complexity" evidence="1">
    <location>
        <begin position="430"/>
        <end position="442"/>
    </location>
</feature>
<accession>A0ABT3U363</accession>
<dbReference type="EMBL" id="JAPHNL010000321">
    <property type="protein sequence ID" value="MCX3063759.1"/>
    <property type="molecule type" value="Genomic_DNA"/>
</dbReference>
<gene>
    <name evidence="3" type="ORF">OFY01_29180</name>
</gene>
<sequence length="483" mass="49180">MPGSCGAAAAVGTVGTTTTTTADPYVYGDGARTVRGAHGAGDAARLSTARTYRSSIGVGSDGTAYYRVDLDGAADAYASVVAVPPLGSGVKVSYADGITVTLRDSAGHSCGTGRATFSTGAYPRPVAAVAERKIRAGATRCQAAGTYYLVVRRQTDADSTRETWGLELSVATEPGLVTPEPAQGPSAWPSGSAPSLRPSPSGGGAPRAGGTGFNDAAAVNGGVWRDRVRPGESHFFRVPVDWGQQLFLDAGLKGAAGDRARRGYVPGALDVQLYNPARAPVAEKEAGYAGDAASATLDPLPPVAYENRHLLRTDRAAMRFAGWYYVKVGLDPAMARTFGDRAYDVTLRVTVRGKTGRAPDYVRDPGPFQVTDADRQAAARGVGGADWGDRGADDGSGPGSGPGGNGSGSDSGSAGSIAGPGAGRSGGGRTSATPAATSTGSSVSARMLVGVGGIGTGTALVLWLGVWRMVSVRRFRRRVARHG</sequence>
<dbReference type="RefSeq" id="WP_266604962.1">
    <property type="nucleotide sequence ID" value="NZ_JAPHNL010000321.1"/>
</dbReference>
<evidence type="ECO:0000313" key="4">
    <source>
        <dbReference type="Proteomes" id="UP001163064"/>
    </source>
</evidence>
<comment type="caution">
    <text evidence="3">The sequence shown here is derived from an EMBL/GenBank/DDBJ whole genome shotgun (WGS) entry which is preliminary data.</text>
</comment>
<feature type="compositionally biased region" description="Low complexity" evidence="1">
    <location>
        <begin position="181"/>
        <end position="200"/>
    </location>
</feature>
<evidence type="ECO:0000256" key="1">
    <source>
        <dbReference type="SAM" id="MobiDB-lite"/>
    </source>
</evidence>